<evidence type="ECO:0000313" key="2">
    <source>
        <dbReference type="EMBL" id="PKU23799.1"/>
    </source>
</evidence>
<protein>
    <submittedName>
        <fullName evidence="2">Biotin biosynthesis protein</fullName>
    </submittedName>
</protein>
<dbReference type="Gene3D" id="3.40.50.150">
    <property type="entry name" value="Vaccinia Virus protein VP39"/>
    <property type="match status" value="1"/>
</dbReference>
<dbReference type="EMBL" id="PIUM01000017">
    <property type="protein sequence ID" value="PKU23799.1"/>
    <property type="molecule type" value="Genomic_DNA"/>
</dbReference>
<dbReference type="InterPro" id="IPR013217">
    <property type="entry name" value="Methyltransf_12"/>
</dbReference>
<dbReference type="CDD" id="cd02440">
    <property type="entry name" value="AdoMet_MTases"/>
    <property type="match status" value="1"/>
</dbReference>
<feature type="domain" description="Methyltransferase type 12" evidence="1">
    <location>
        <begin position="54"/>
        <end position="146"/>
    </location>
</feature>
<evidence type="ECO:0000313" key="3">
    <source>
        <dbReference type="Proteomes" id="UP000233293"/>
    </source>
</evidence>
<dbReference type="RefSeq" id="WP_101251435.1">
    <property type="nucleotide sequence ID" value="NZ_PIUM01000017.1"/>
</dbReference>
<comment type="caution">
    <text evidence="2">The sequence shown here is derived from an EMBL/GenBank/DDBJ whole genome shotgun (WGS) entry which is preliminary data.</text>
</comment>
<proteinExistence type="predicted"/>
<name>A0A2N3PTS0_9PROT</name>
<dbReference type="SUPFAM" id="SSF53335">
    <property type="entry name" value="S-adenosyl-L-methionine-dependent methyltransferases"/>
    <property type="match status" value="1"/>
</dbReference>
<sequence length="258" mass="28313">MSNKTSEERKQRITRAFAARASGYDSAADVQWLVASRLAERIEAAALKPDSRILEIGCGTGFLSARLADAFPDGELVLTDIAASMLERCRIRLGDRPRYQVLDGERPQGLEGGFDLITSNLAFQWFVDLQGGIERLGSLLAPGGRLMFATLGRKTFDEWRQAHQALGLACGTPRYSGVDDFPWPPGFPHGMDEELIRQPYDDGHDFVRTLKALGAGEPAPGHHPLSPGSFRRLLGSLQGEFTATYHILYGELQARGAK</sequence>
<dbReference type="InterPro" id="IPR029063">
    <property type="entry name" value="SAM-dependent_MTases_sf"/>
</dbReference>
<dbReference type="AlphaFoldDB" id="A0A2N3PTS0"/>
<reference evidence="3" key="1">
    <citation type="submission" date="2017-12" db="EMBL/GenBank/DDBJ databases">
        <title>Draft genome sequence of Telmatospirillum siberiense 26-4b1T, an acidotolerant peatland alphaproteobacterium potentially involved in sulfur cycling.</title>
        <authorList>
            <person name="Hausmann B."/>
            <person name="Pjevac P."/>
            <person name="Schreck K."/>
            <person name="Herbold C.W."/>
            <person name="Daims H."/>
            <person name="Wagner M."/>
            <person name="Pester M."/>
            <person name="Loy A."/>
        </authorList>
    </citation>
    <scope>NUCLEOTIDE SEQUENCE [LARGE SCALE GENOMIC DNA]</scope>
    <source>
        <strain evidence="3">26-4b1</strain>
    </source>
</reference>
<dbReference type="Pfam" id="PF08242">
    <property type="entry name" value="Methyltransf_12"/>
    <property type="match status" value="1"/>
</dbReference>
<dbReference type="PANTHER" id="PTHR43861">
    <property type="entry name" value="TRANS-ACONITATE 2-METHYLTRANSFERASE-RELATED"/>
    <property type="match status" value="1"/>
</dbReference>
<gene>
    <name evidence="2" type="ORF">CWS72_15035</name>
</gene>
<keyword evidence="3" id="KW-1185">Reference proteome</keyword>
<dbReference type="PANTHER" id="PTHR43861:SF1">
    <property type="entry name" value="TRANS-ACONITATE 2-METHYLTRANSFERASE"/>
    <property type="match status" value="1"/>
</dbReference>
<dbReference type="OrthoDB" id="9802097at2"/>
<accession>A0A2N3PTS0</accession>
<organism evidence="2 3">
    <name type="scientific">Telmatospirillum siberiense</name>
    <dbReference type="NCBI Taxonomy" id="382514"/>
    <lineage>
        <taxon>Bacteria</taxon>
        <taxon>Pseudomonadati</taxon>
        <taxon>Pseudomonadota</taxon>
        <taxon>Alphaproteobacteria</taxon>
        <taxon>Rhodospirillales</taxon>
        <taxon>Rhodospirillaceae</taxon>
        <taxon>Telmatospirillum</taxon>
    </lineage>
</organism>
<evidence type="ECO:0000259" key="1">
    <source>
        <dbReference type="Pfam" id="PF08242"/>
    </source>
</evidence>
<dbReference type="Proteomes" id="UP000233293">
    <property type="component" value="Unassembled WGS sequence"/>
</dbReference>